<reference evidence="2" key="1">
    <citation type="journal article" date="2019" name="Int. J. Syst. Evol. Microbiol.">
        <title>The Global Catalogue of Microorganisms (GCM) 10K type strain sequencing project: providing services to taxonomists for standard genome sequencing and annotation.</title>
        <authorList>
            <consortium name="The Broad Institute Genomics Platform"/>
            <consortium name="The Broad Institute Genome Sequencing Center for Infectious Disease"/>
            <person name="Wu L."/>
            <person name="Ma J."/>
        </authorList>
    </citation>
    <scope>NUCLEOTIDE SEQUENCE [LARGE SCALE GENOMIC DNA]</scope>
    <source>
        <strain evidence="2">CGMCC 1.12942</strain>
    </source>
</reference>
<accession>A0ABW2RQT4</accession>
<sequence>MKTETPNLVKETGTLLRKWKGQWPSWFVSSPSHPAWYRKQTRACIKQMKEEEERLAACWKEPIQHVVEQTLDRWNRLSPMRLSPSWVSTLTHRWAHRYMEAMRKDVQRLGVVAERHLFTETKIRDELRGIINRRIRALPTFLPYLLHHVKQETTLQWMEFHHISQKEWHTHACTSPFCSVLAYERRGRNEAFLLEGQLIQVGSKALRVSRDLLHPPLYVGCRCELVPVLSTKGAHP</sequence>
<comment type="caution">
    <text evidence="1">The sequence shown here is derived from an EMBL/GenBank/DDBJ whole genome shotgun (WGS) entry which is preliminary data.</text>
</comment>
<name>A0ABW2RQT4_9BACL</name>
<organism evidence="1 2">
    <name type="scientific">Laceyella putida</name>
    <dbReference type="NCBI Taxonomy" id="110101"/>
    <lineage>
        <taxon>Bacteria</taxon>
        <taxon>Bacillati</taxon>
        <taxon>Bacillota</taxon>
        <taxon>Bacilli</taxon>
        <taxon>Bacillales</taxon>
        <taxon>Thermoactinomycetaceae</taxon>
        <taxon>Laceyella</taxon>
    </lineage>
</organism>
<evidence type="ECO:0008006" key="3">
    <source>
        <dbReference type="Google" id="ProtNLM"/>
    </source>
</evidence>
<gene>
    <name evidence="1" type="ORF">ACFQNG_20345</name>
</gene>
<dbReference type="Proteomes" id="UP001596500">
    <property type="component" value="Unassembled WGS sequence"/>
</dbReference>
<protein>
    <recommendedName>
        <fullName evidence="3">Phage head morphogenesis domain-containing protein</fullName>
    </recommendedName>
</protein>
<evidence type="ECO:0000313" key="2">
    <source>
        <dbReference type="Proteomes" id="UP001596500"/>
    </source>
</evidence>
<dbReference type="EMBL" id="JBHTBW010000087">
    <property type="protein sequence ID" value="MFC7443411.1"/>
    <property type="molecule type" value="Genomic_DNA"/>
</dbReference>
<proteinExistence type="predicted"/>
<keyword evidence="2" id="KW-1185">Reference proteome</keyword>
<evidence type="ECO:0000313" key="1">
    <source>
        <dbReference type="EMBL" id="MFC7443411.1"/>
    </source>
</evidence>